<feature type="compositionally biased region" description="Acidic residues" evidence="1">
    <location>
        <begin position="21"/>
        <end position="31"/>
    </location>
</feature>
<proteinExistence type="predicted"/>
<name>A0A1R3KH22_COCAP</name>
<evidence type="ECO:0000256" key="1">
    <source>
        <dbReference type="SAM" id="MobiDB-lite"/>
    </source>
</evidence>
<reference evidence="2 3" key="1">
    <citation type="submission" date="2013-09" db="EMBL/GenBank/DDBJ databases">
        <title>Corchorus capsularis genome sequencing.</title>
        <authorList>
            <person name="Alam M."/>
            <person name="Haque M.S."/>
            <person name="Islam M.S."/>
            <person name="Emdad E.M."/>
            <person name="Islam M.M."/>
            <person name="Ahmed B."/>
            <person name="Halim A."/>
            <person name="Hossen Q.M.M."/>
            <person name="Hossain M.Z."/>
            <person name="Ahmed R."/>
            <person name="Khan M.M."/>
            <person name="Islam R."/>
            <person name="Rashid M.M."/>
            <person name="Khan S.A."/>
            <person name="Rahman M.S."/>
            <person name="Alam M."/>
        </authorList>
    </citation>
    <scope>NUCLEOTIDE SEQUENCE [LARGE SCALE GENOMIC DNA]</scope>
    <source>
        <strain evidence="3">cv. CVL-1</strain>
        <tissue evidence="2">Whole seedling</tissue>
    </source>
</reference>
<protein>
    <submittedName>
        <fullName evidence="2">2-Cys peroxiredoxin BAS1-like, chloroplastic-like protein</fullName>
    </submittedName>
</protein>
<organism evidence="2 3">
    <name type="scientific">Corchorus capsularis</name>
    <name type="common">Jute</name>
    <dbReference type="NCBI Taxonomy" id="210143"/>
    <lineage>
        <taxon>Eukaryota</taxon>
        <taxon>Viridiplantae</taxon>
        <taxon>Streptophyta</taxon>
        <taxon>Embryophyta</taxon>
        <taxon>Tracheophyta</taxon>
        <taxon>Spermatophyta</taxon>
        <taxon>Magnoliopsida</taxon>
        <taxon>eudicotyledons</taxon>
        <taxon>Gunneridae</taxon>
        <taxon>Pentapetalae</taxon>
        <taxon>rosids</taxon>
        <taxon>malvids</taxon>
        <taxon>Malvales</taxon>
        <taxon>Malvaceae</taxon>
        <taxon>Grewioideae</taxon>
        <taxon>Apeibeae</taxon>
        <taxon>Corchorus</taxon>
    </lineage>
</organism>
<keyword evidence="3" id="KW-1185">Reference proteome</keyword>
<dbReference type="Gramene" id="OMP06370">
    <property type="protein sequence ID" value="OMP06370"/>
    <property type="gene ID" value="CCACVL1_01602"/>
</dbReference>
<gene>
    <name evidence="2" type="ORF">CCACVL1_01602</name>
</gene>
<feature type="region of interest" description="Disordered" evidence="1">
    <location>
        <begin position="1"/>
        <end position="31"/>
    </location>
</feature>
<dbReference type="EMBL" id="AWWV01004937">
    <property type="protein sequence ID" value="OMP06370.1"/>
    <property type="molecule type" value="Genomic_DNA"/>
</dbReference>
<evidence type="ECO:0000313" key="3">
    <source>
        <dbReference type="Proteomes" id="UP000188268"/>
    </source>
</evidence>
<comment type="caution">
    <text evidence="2">The sequence shown here is derived from an EMBL/GenBank/DDBJ whole genome shotgun (WGS) entry which is preliminary data.</text>
</comment>
<evidence type="ECO:0000313" key="2">
    <source>
        <dbReference type="EMBL" id="OMP06370.1"/>
    </source>
</evidence>
<dbReference type="AlphaFoldDB" id="A0A1R3KH22"/>
<sequence length="136" mass="15693">MARRSFSDEKREDVTVKEWWEDSTDEEDVEPSIPDLDEEFADDEEEVAEGIENEYWDCQLLIRTKKGVTSKLPLVGNVAPDFEAVAVFDQSSLRHCHERKLPVLFLKAMAQAKATRANVPQKRSQKLTITNKKRLE</sequence>
<feature type="compositionally biased region" description="Basic and acidic residues" evidence="1">
    <location>
        <begin position="1"/>
        <end position="20"/>
    </location>
</feature>
<dbReference type="Proteomes" id="UP000188268">
    <property type="component" value="Unassembled WGS sequence"/>
</dbReference>
<dbReference type="OrthoDB" id="10642592at2759"/>
<accession>A0A1R3KH22</accession>